<evidence type="ECO:0000256" key="9">
    <source>
        <dbReference type="ARBA" id="ARBA00023014"/>
    </source>
</evidence>
<dbReference type="InterPro" id="IPR052034">
    <property type="entry name" value="NasD-like"/>
</dbReference>
<keyword evidence="13" id="KW-1185">Reference proteome</keyword>
<dbReference type="Gene3D" id="3.50.50.60">
    <property type="entry name" value="FAD/NAD(P)-binding domain"/>
    <property type="match status" value="2"/>
</dbReference>
<dbReference type="GO" id="GO:0046872">
    <property type="term" value="F:metal ion binding"/>
    <property type="evidence" value="ECO:0007669"/>
    <property type="project" value="UniProtKB-KW"/>
</dbReference>
<evidence type="ECO:0000256" key="8">
    <source>
        <dbReference type="ARBA" id="ARBA00023004"/>
    </source>
</evidence>
<dbReference type="Pfam" id="PF07992">
    <property type="entry name" value="Pyr_redox_2"/>
    <property type="match status" value="1"/>
</dbReference>
<dbReference type="InterPro" id="IPR036188">
    <property type="entry name" value="FAD/NAD-bd_sf"/>
</dbReference>
<gene>
    <name evidence="12" type="ORF">G3T37_04890</name>
</gene>
<dbReference type="GO" id="GO:0051536">
    <property type="term" value="F:iron-sulfur cluster binding"/>
    <property type="evidence" value="ECO:0007669"/>
    <property type="project" value="UniProtKB-KW"/>
</dbReference>
<dbReference type="GO" id="GO:0016491">
    <property type="term" value="F:oxidoreductase activity"/>
    <property type="evidence" value="ECO:0007669"/>
    <property type="project" value="UniProtKB-KW"/>
</dbReference>
<dbReference type="EMBL" id="JAAGWZ010000001">
    <property type="protein sequence ID" value="NEM90687.1"/>
    <property type="molecule type" value="Genomic_DNA"/>
</dbReference>
<feature type="domain" description="FAD/NAD(P)-binding" evidence="11">
    <location>
        <begin position="1"/>
        <end position="315"/>
    </location>
</feature>
<sequence length="540" mass="56046">MRIVLIGYGPVGARFVEEVLPLVREGRARLTVVGAEEHEPYNRVLLAEYAVGRADRERLELGDAEAAREAGVVIRLGQRVQGIDRTRQLVRLGDGTTVPYDRLVFATGARANIPTLAGLERPRIGRAAARADAALDGHSAGLPDGVVVLRDLADADTVRAAVRERRRVIVLGAGVLGMEFALAAREQGAEVVTVYHGDAPMERNLDAGGGRMLAAAARAAGVIMTSHSRAESVVLSTSDDGHRHFDALLCADGKQIDGDLLVLSCGVAPRVELADRAGLAVSTGILVDEELRSWSDPDVYAIGDCAHIATPVAATDQRGGGSTVAPGQHPRVTGAPSGLIGPGWRQAAWLAGVFAAELRAGERPALLPAERRPVVMLKAEGVSVCAAGELGADPWASEPGVEVTQWVDPARGRYATMTTRDGVLTGFVCAGLPRLAAELTLLFERGSELPPDRSALLALDGSAPGHGALRSASPDDVVCSCNGVTGRAISHAIACGSATVREVGSATRAGTGCGGCRDRIVALLDQAAESVADVLPAPVG</sequence>
<reference evidence="12 13" key="1">
    <citation type="journal article" date="2014" name="Int. J. Syst. Evol. Microbiol.">
        <title>Description of Galbitalea soli gen. nov., sp. nov., and Frondihabitans sucicola sp. nov.</title>
        <authorList>
            <person name="Kim S.J."/>
            <person name="Lim J.M."/>
            <person name="Ahn J.H."/>
            <person name="Weon H.Y."/>
            <person name="Hamada M."/>
            <person name="Suzuki K."/>
            <person name="Ahn T.Y."/>
            <person name="Kwon S.W."/>
        </authorList>
    </citation>
    <scope>NUCLEOTIDE SEQUENCE [LARGE SCALE GENOMIC DNA]</scope>
    <source>
        <strain evidence="12 13">NBRC 108727</strain>
    </source>
</reference>
<evidence type="ECO:0000259" key="10">
    <source>
        <dbReference type="Pfam" id="PF04324"/>
    </source>
</evidence>
<evidence type="ECO:0000256" key="1">
    <source>
        <dbReference type="ARBA" id="ARBA00001929"/>
    </source>
</evidence>
<comment type="caution">
    <text evidence="12">The sequence shown here is derived from an EMBL/GenBank/DDBJ whole genome shotgun (WGS) entry which is preliminary data.</text>
</comment>
<proteinExistence type="inferred from homology"/>
<dbReference type="RefSeq" id="WP_163472309.1">
    <property type="nucleotide sequence ID" value="NZ_JAAGWZ010000001.1"/>
</dbReference>
<dbReference type="Pfam" id="PF04324">
    <property type="entry name" value="Fer2_BFD"/>
    <property type="match status" value="1"/>
</dbReference>
<dbReference type="Gene3D" id="1.10.10.1100">
    <property type="entry name" value="BFD-like [2Fe-2S]-binding domain"/>
    <property type="match status" value="1"/>
</dbReference>
<dbReference type="InterPro" id="IPR023753">
    <property type="entry name" value="FAD/NAD-binding_dom"/>
</dbReference>
<evidence type="ECO:0000256" key="5">
    <source>
        <dbReference type="ARBA" id="ARBA00022617"/>
    </source>
</evidence>
<keyword evidence="8" id="KW-0408">Iron</keyword>
<evidence type="ECO:0000256" key="7">
    <source>
        <dbReference type="ARBA" id="ARBA00023002"/>
    </source>
</evidence>
<comment type="cofactor">
    <cofactor evidence="1">
        <name>siroheme</name>
        <dbReference type="ChEBI" id="CHEBI:60052"/>
    </cofactor>
</comment>
<dbReference type="InterPro" id="IPR007419">
    <property type="entry name" value="BFD-like_2Fe2S-bd_dom"/>
</dbReference>
<dbReference type="PRINTS" id="PR00368">
    <property type="entry name" value="FADPNR"/>
</dbReference>
<keyword evidence="7" id="KW-0560">Oxidoreductase</keyword>
<evidence type="ECO:0000256" key="4">
    <source>
        <dbReference type="ARBA" id="ARBA00010429"/>
    </source>
</evidence>
<evidence type="ECO:0000256" key="6">
    <source>
        <dbReference type="ARBA" id="ARBA00022723"/>
    </source>
</evidence>
<evidence type="ECO:0000313" key="12">
    <source>
        <dbReference type="EMBL" id="NEM90687.1"/>
    </source>
</evidence>
<dbReference type="PANTHER" id="PTHR43809:SF1">
    <property type="entry name" value="NITRITE REDUCTASE (NADH) LARGE SUBUNIT"/>
    <property type="match status" value="1"/>
</dbReference>
<dbReference type="SUPFAM" id="SSF51905">
    <property type="entry name" value="FAD/NAD(P)-binding domain"/>
    <property type="match status" value="2"/>
</dbReference>
<name>A0A7C9PMB4_9MICO</name>
<keyword evidence="6" id="KW-0479">Metal-binding</keyword>
<comment type="pathway">
    <text evidence="3">Nitrogen metabolism; nitrate reduction (assimilation).</text>
</comment>
<dbReference type="Proteomes" id="UP000479756">
    <property type="component" value="Unassembled WGS sequence"/>
</dbReference>
<evidence type="ECO:0000256" key="3">
    <source>
        <dbReference type="ARBA" id="ARBA00005096"/>
    </source>
</evidence>
<keyword evidence="9" id="KW-0411">Iron-sulfur</keyword>
<evidence type="ECO:0000256" key="2">
    <source>
        <dbReference type="ARBA" id="ARBA00001966"/>
    </source>
</evidence>
<comment type="cofactor">
    <cofactor evidence="2">
        <name>[4Fe-4S] cluster</name>
        <dbReference type="ChEBI" id="CHEBI:49883"/>
    </cofactor>
</comment>
<protein>
    <submittedName>
        <fullName evidence="12">NAD(P)/FAD-dependent oxidoreductase</fullName>
    </submittedName>
</protein>
<dbReference type="InterPro" id="IPR041854">
    <property type="entry name" value="BFD-like_2Fe2S-bd_dom_sf"/>
</dbReference>
<evidence type="ECO:0000313" key="13">
    <source>
        <dbReference type="Proteomes" id="UP000479756"/>
    </source>
</evidence>
<dbReference type="AlphaFoldDB" id="A0A7C9PMB4"/>
<organism evidence="12 13">
    <name type="scientific">Galbitalea soli</name>
    <dbReference type="NCBI Taxonomy" id="1268042"/>
    <lineage>
        <taxon>Bacteria</taxon>
        <taxon>Bacillati</taxon>
        <taxon>Actinomycetota</taxon>
        <taxon>Actinomycetes</taxon>
        <taxon>Micrococcales</taxon>
        <taxon>Microbacteriaceae</taxon>
        <taxon>Galbitalea</taxon>
    </lineage>
</organism>
<evidence type="ECO:0000259" key="11">
    <source>
        <dbReference type="Pfam" id="PF07992"/>
    </source>
</evidence>
<feature type="domain" description="BFD-like [2Fe-2S]-binding" evidence="10">
    <location>
        <begin position="477"/>
        <end position="525"/>
    </location>
</feature>
<comment type="similarity">
    <text evidence="4">Belongs to the nitrite and sulfite reductase 4Fe-4S domain family.</text>
</comment>
<keyword evidence="5" id="KW-0349">Heme</keyword>
<dbReference type="PANTHER" id="PTHR43809">
    <property type="entry name" value="NITRITE REDUCTASE (NADH) LARGE SUBUNIT"/>
    <property type="match status" value="1"/>
</dbReference>
<accession>A0A7C9PMB4</accession>